<evidence type="ECO:0000256" key="2">
    <source>
        <dbReference type="ARBA" id="ARBA00023235"/>
    </source>
</evidence>
<dbReference type="EC" id="5.3.1.7" evidence="3"/>
<dbReference type="Gene3D" id="1.50.10.10">
    <property type="match status" value="1"/>
</dbReference>
<comment type="similarity">
    <text evidence="1">Belongs to the N-acylglucosamine 2-epimerase family.</text>
</comment>
<evidence type="ECO:0000256" key="1">
    <source>
        <dbReference type="ARBA" id="ARBA00008558"/>
    </source>
</evidence>
<organism evidence="3">
    <name type="scientific">uncultured Thiotrichaceae bacterium</name>
    <dbReference type="NCBI Taxonomy" id="298394"/>
    <lineage>
        <taxon>Bacteria</taxon>
        <taxon>Pseudomonadati</taxon>
        <taxon>Pseudomonadota</taxon>
        <taxon>Gammaproteobacteria</taxon>
        <taxon>Thiotrichales</taxon>
        <taxon>Thiotrichaceae</taxon>
        <taxon>environmental samples</taxon>
    </lineage>
</organism>
<name>A0A6S6TB94_9GAMM</name>
<feature type="non-terminal residue" evidence="3">
    <location>
        <position position="1"/>
    </location>
</feature>
<proteinExistence type="inferred from homology"/>
<dbReference type="InterPro" id="IPR012341">
    <property type="entry name" value="6hp_glycosidase-like_sf"/>
</dbReference>
<protein>
    <submittedName>
        <fullName evidence="3">D-mannose isomerase (EC)</fullName>
        <ecNumber evidence="3">5.3.1.7</ecNumber>
    </submittedName>
</protein>
<dbReference type="InterPro" id="IPR010819">
    <property type="entry name" value="AGE/CE"/>
</dbReference>
<gene>
    <name evidence="3" type="ORF">HELGO_WM46134</name>
</gene>
<dbReference type="Pfam" id="PF07221">
    <property type="entry name" value="GlcNAc_2-epim"/>
    <property type="match status" value="1"/>
</dbReference>
<sequence length="59" mass="6934">RIWAYSWEHMVDHKYGAWFRILTQDNQKYDDLKSPAGKTDYHTMGACYEVLRGAPSLLV</sequence>
<dbReference type="GO" id="GO:0050089">
    <property type="term" value="F:mannose isomerase activity"/>
    <property type="evidence" value="ECO:0007669"/>
    <property type="project" value="UniProtKB-EC"/>
</dbReference>
<dbReference type="EMBL" id="CACVAV010000262">
    <property type="protein sequence ID" value="CAA6816325.1"/>
    <property type="molecule type" value="Genomic_DNA"/>
</dbReference>
<dbReference type="AlphaFoldDB" id="A0A6S6TB94"/>
<dbReference type="InterPro" id="IPR008928">
    <property type="entry name" value="6-hairpin_glycosidase_sf"/>
</dbReference>
<dbReference type="GO" id="GO:0005975">
    <property type="term" value="P:carbohydrate metabolic process"/>
    <property type="evidence" value="ECO:0007669"/>
    <property type="project" value="InterPro"/>
</dbReference>
<keyword evidence="2 3" id="KW-0413">Isomerase</keyword>
<dbReference type="SUPFAM" id="SSF48208">
    <property type="entry name" value="Six-hairpin glycosidases"/>
    <property type="match status" value="1"/>
</dbReference>
<evidence type="ECO:0000313" key="3">
    <source>
        <dbReference type="EMBL" id="CAA6816325.1"/>
    </source>
</evidence>
<accession>A0A6S6TB94</accession>
<reference evidence="3" key="1">
    <citation type="submission" date="2020-01" db="EMBL/GenBank/DDBJ databases">
        <authorList>
            <person name="Meier V. D."/>
            <person name="Meier V D."/>
        </authorList>
    </citation>
    <scope>NUCLEOTIDE SEQUENCE</scope>
    <source>
        <strain evidence="3">HLG_WM_MAG_08</strain>
    </source>
</reference>